<comment type="caution">
    <text evidence="2">The sequence shown here is derived from an EMBL/GenBank/DDBJ whole genome shotgun (WGS) entry which is preliminary data.</text>
</comment>
<dbReference type="EMBL" id="JAJFAZ020000001">
    <property type="protein sequence ID" value="KAI5352272.1"/>
    <property type="molecule type" value="Genomic_DNA"/>
</dbReference>
<dbReference type="AlphaFoldDB" id="A0AAD4ZQF3"/>
<organism evidence="2 3">
    <name type="scientific">Prunus dulcis</name>
    <name type="common">Almond</name>
    <name type="synonym">Amygdalus dulcis</name>
    <dbReference type="NCBI Taxonomy" id="3755"/>
    <lineage>
        <taxon>Eukaryota</taxon>
        <taxon>Viridiplantae</taxon>
        <taxon>Streptophyta</taxon>
        <taxon>Embryophyta</taxon>
        <taxon>Tracheophyta</taxon>
        <taxon>Spermatophyta</taxon>
        <taxon>Magnoliopsida</taxon>
        <taxon>eudicotyledons</taxon>
        <taxon>Gunneridae</taxon>
        <taxon>Pentapetalae</taxon>
        <taxon>rosids</taxon>
        <taxon>fabids</taxon>
        <taxon>Rosales</taxon>
        <taxon>Rosaceae</taxon>
        <taxon>Amygdaloideae</taxon>
        <taxon>Amygdaleae</taxon>
        <taxon>Prunus</taxon>
    </lineage>
</organism>
<sequence>MRFAPYMIPDEFAKTKKFEEGLRLEVKEKVELFKLKKYAEVVDRALMAEQRILGSKRVFEPKNPNGGQRHYWRDCPQLQSYQIPVVPQPEFRAPQQQFRASETHYRAPYQAPYQDSPNQFRGPANQQTQRPRRQPTQQRPRAPGTARRPEQLTQG</sequence>
<protein>
    <submittedName>
        <fullName evidence="2">Uncharacterized protein</fullName>
    </submittedName>
</protein>
<feature type="region of interest" description="Disordered" evidence="1">
    <location>
        <begin position="87"/>
        <end position="155"/>
    </location>
</feature>
<evidence type="ECO:0000313" key="2">
    <source>
        <dbReference type="EMBL" id="KAI5352272.1"/>
    </source>
</evidence>
<keyword evidence="3" id="KW-1185">Reference proteome</keyword>
<gene>
    <name evidence="2" type="ORF">L3X38_005163</name>
</gene>
<dbReference type="Proteomes" id="UP001054821">
    <property type="component" value="Chromosome 1"/>
</dbReference>
<accession>A0AAD4ZQF3</accession>
<name>A0AAD4ZQF3_PRUDU</name>
<reference evidence="2 3" key="1">
    <citation type="journal article" date="2022" name="G3 (Bethesda)">
        <title>Whole-genome sequence and methylome profiling of the almond [Prunus dulcis (Mill.) D.A. Webb] cultivar 'Nonpareil'.</title>
        <authorList>
            <person name="D'Amico-Willman K.M."/>
            <person name="Ouma W.Z."/>
            <person name="Meulia T."/>
            <person name="Sideli G.M."/>
            <person name="Gradziel T.M."/>
            <person name="Fresnedo-Ramirez J."/>
        </authorList>
    </citation>
    <scope>NUCLEOTIDE SEQUENCE [LARGE SCALE GENOMIC DNA]</scope>
    <source>
        <strain evidence="2">Clone GOH B32 T37-40</strain>
    </source>
</reference>
<proteinExistence type="predicted"/>
<evidence type="ECO:0000313" key="3">
    <source>
        <dbReference type="Proteomes" id="UP001054821"/>
    </source>
</evidence>
<evidence type="ECO:0000256" key="1">
    <source>
        <dbReference type="SAM" id="MobiDB-lite"/>
    </source>
</evidence>
<feature type="compositionally biased region" description="Low complexity" evidence="1">
    <location>
        <begin position="126"/>
        <end position="141"/>
    </location>
</feature>